<comment type="caution">
    <text evidence="2">The sequence shown here is derived from an EMBL/GenBank/DDBJ whole genome shotgun (WGS) entry which is preliminary data.</text>
</comment>
<name>A0ABQ3HDC4_9NEIS</name>
<evidence type="ECO:0000313" key="2">
    <source>
        <dbReference type="EMBL" id="GHD80338.1"/>
    </source>
</evidence>
<dbReference type="EMBL" id="BMYP01000037">
    <property type="protein sequence ID" value="GHD80338.1"/>
    <property type="molecule type" value="Genomic_DNA"/>
</dbReference>
<evidence type="ECO:0000256" key="1">
    <source>
        <dbReference type="SAM" id="Coils"/>
    </source>
</evidence>
<evidence type="ECO:0000313" key="3">
    <source>
        <dbReference type="Proteomes" id="UP000662678"/>
    </source>
</evidence>
<organism evidence="2 3">
    <name type="scientific">Vogesella fluminis</name>
    <dbReference type="NCBI Taxonomy" id="1069161"/>
    <lineage>
        <taxon>Bacteria</taxon>
        <taxon>Pseudomonadati</taxon>
        <taxon>Pseudomonadota</taxon>
        <taxon>Betaproteobacteria</taxon>
        <taxon>Neisseriales</taxon>
        <taxon>Chromobacteriaceae</taxon>
        <taxon>Vogesella</taxon>
    </lineage>
</organism>
<dbReference type="RefSeq" id="WP_189354163.1">
    <property type="nucleotide sequence ID" value="NZ_BMYP01000037.1"/>
</dbReference>
<reference evidence="3" key="1">
    <citation type="journal article" date="2019" name="Int. J. Syst. Evol. Microbiol.">
        <title>The Global Catalogue of Microorganisms (GCM) 10K type strain sequencing project: providing services to taxonomists for standard genome sequencing and annotation.</title>
        <authorList>
            <consortium name="The Broad Institute Genomics Platform"/>
            <consortium name="The Broad Institute Genome Sequencing Center for Infectious Disease"/>
            <person name="Wu L."/>
            <person name="Ma J."/>
        </authorList>
    </citation>
    <scope>NUCLEOTIDE SEQUENCE [LARGE SCALE GENOMIC DNA]</scope>
    <source>
        <strain evidence="3">KCTC 23713</strain>
    </source>
</reference>
<gene>
    <name evidence="2" type="ORF">GCM10011419_24910</name>
</gene>
<accession>A0ABQ3HDC4</accession>
<proteinExistence type="predicted"/>
<sequence length="336" mass="38043">MEIANKLEIHYYLANDEHSMNALVRNKCEAELLAIFKEVCATFDIDLPVETLAYREGGLKEIWKFLGENGVQIQTILAIFTLVLTIASIVLSRIPLSDVEKDQREKELAELSIEEKRLSIEEKRLAIQKLKKEMTSGEVAPETIELGAKAAAQNLKIHARKSNFYRLLDQYPKVTGIAFSQLGQDNTPVSNERFVPRADFKKHILLTNDLLVESIEGAMVEIISPVLKGGNYHWKGVYQGKPINFVMTDAEFKNSVLRKEVSFQHGSSIECVLQVSRKLDEFGEVVVTGYSVPTVIQKVDGDLKFETTQGRRYRAHRKFKEAQIDLFTAAVRAKEL</sequence>
<protein>
    <submittedName>
        <fullName evidence="2">Uncharacterized protein</fullName>
    </submittedName>
</protein>
<feature type="coiled-coil region" evidence="1">
    <location>
        <begin position="101"/>
        <end position="133"/>
    </location>
</feature>
<keyword evidence="1" id="KW-0175">Coiled coil</keyword>
<dbReference type="Proteomes" id="UP000662678">
    <property type="component" value="Unassembled WGS sequence"/>
</dbReference>
<keyword evidence="3" id="KW-1185">Reference proteome</keyword>